<sequence length="176" mass="19414">MMGIISSYPYIAVFSAGTLIGATSTVALLKILPKIRKKSLVYWEKGQEERFKFEPIDSKDEYRLVLAVRNDLKMQKGKIAAQCGHASVAAYARVVKERPDLLPLWYCQGGTKIAVRVESEEELFKLEETAKKLNVLTSIVRDAGQTQVAPGTRTVIAVGPAPKSVLDQISGHLKLL</sequence>
<evidence type="ECO:0000256" key="5">
    <source>
        <dbReference type="SAM" id="Phobius"/>
    </source>
</evidence>
<protein>
    <recommendedName>
        <fullName evidence="1">peptidyl-tRNA hydrolase</fullName>
        <ecNumber evidence="1">3.1.1.29</ecNumber>
    </recommendedName>
</protein>
<dbReference type="EC" id="3.1.1.29" evidence="1"/>
<name>A0AAW1UZV5_9CUCU</name>
<keyword evidence="5" id="KW-1133">Transmembrane helix</keyword>
<reference evidence="6 7" key="1">
    <citation type="submission" date="2023-03" db="EMBL/GenBank/DDBJ databases">
        <title>Genome insight into feeding habits of ladybird beetles.</title>
        <authorList>
            <person name="Li H.-S."/>
            <person name="Huang Y.-H."/>
            <person name="Pang H."/>
        </authorList>
    </citation>
    <scope>NUCLEOTIDE SEQUENCE [LARGE SCALE GENOMIC DNA]</scope>
    <source>
        <strain evidence="6">SYSU_2023b</strain>
        <tissue evidence="6">Whole body</tissue>
    </source>
</reference>
<dbReference type="Pfam" id="PF01981">
    <property type="entry name" value="PTH2"/>
    <property type="match status" value="1"/>
</dbReference>
<evidence type="ECO:0000313" key="6">
    <source>
        <dbReference type="EMBL" id="KAK9886416.1"/>
    </source>
</evidence>
<dbReference type="GO" id="GO:0004045">
    <property type="term" value="F:peptidyl-tRNA hydrolase activity"/>
    <property type="evidence" value="ECO:0007669"/>
    <property type="project" value="UniProtKB-EC"/>
</dbReference>
<comment type="catalytic activity">
    <reaction evidence="4">
        <text>an N-acyl-L-alpha-aminoacyl-tRNA + H2O = an N-acyl-L-amino acid + a tRNA + H(+)</text>
        <dbReference type="Rhea" id="RHEA:54448"/>
        <dbReference type="Rhea" id="RHEA-COMP:10123"/>
        <dbReference type="Rhea" id="RHEA-COMP:13883"/>
        <dbReference type="ChEBI" id="CHEBI:15377"/>
        <dbReference type="ChEBI" id="CHEBI:15378"/>
        <dbReference type="ChEBI" id="CHEBI:59874"/>
        <dbReference type="ChEBI" id="CHEBI:78442"/>
        <dbReference type="ChEBI" id="CHEBI:138191"/>
        <dbReference type="EC" id="3.1.1.29"/>
    </reaction>
</comment>
<dbReference type="CDD" id="cd02430">
    <property type="entry name" value="PTH2"/>
    <property type="match status" value="1"/>
</dbReference>
<dbReference type="AlphaFoldDB" id="A0AAW1UZV5"/>
<dbReference type="GO" id="GO:0005829">
    <property type="term" value="C:cytosol"/>
    <property type="evidence" value="ECO:0007669"/>
    <property type="project" value="TreeGrafter"/>
</dbReference>
<dbReference type="PANTHER" id="PTHR12649:SF11">
    <property type="entry name" value="PEPTIDYL-TRNA HYDROLASE 2, MITOCHONDRIAL"/>
    <property type="match status" value="1"/>
</dbReference>
<dbReference type="FunFam" id="3.40.1490.10:FF:000001">
    <property type="entry name" value="Peptidyl-tRNA hydrolase 2"/>
    <property type="match status" value="1"/>
</dbReference>
<keyword evidence="5" id="KW-0472">Membrane</keyword>
<dbReference type="InterPro" id="IPR023476">
    <property type="entry name" value="Pep_tRNA_hydro_II_dom_sf"/>
</dbReference>
<dbReference type="NCBIfam" id="NF003314">
    <property type="entry name" value="PRK04322.1"/>
    <property type="match status" value="1"/>
</dbReference>
<dbReference type="NCBIfam" id="TIGR00283">
    <property type="entry name" value="arch_pth2"/>
    <property type="match status" value="1"/>
</dbReference>
<accession>A0AAW1UZV5</accession>
<evidence type="ECO:0000313" key="7">
    <source>
        <dbReference type="Proteomes" id="UP001431783"/>
    </source>
</evidence>
<dbReference type="PANTHER" id="PTHR12649">
    <property type="entry name" value="PEPTIDYL-TRNA HYDROLASE 2"/>
    <property type="match status" value="1"/>
</dbReference>
<dbReference type="Proteomes" id="UP001431783">
    <property type="component" value="Unassembled WGS sequence"/>
</dbReference>
<comment type="similarity">
    <text evidence="3">Belongs to the PTH2 family.</text>
</comment>
<evidence type="ECO:0000256" key="1">
    <source>
        <dbReference type="ARBA" id="ARBA00013260"/>
    </source>
</evidence>
<evidence type="ECO:0000256" key="4">
    <source>
        <dbReference type="ARBA" id="ARBA00048707"/>
    </source>
</evidence>
<dbReference type="EMBL" id="JARQZJ010000100">
    <property type="protein sequence ID" value="KAK9886416.1"/>
    <property type="molecule type" value="Genomic_DNA"/>
</dbReference>
<dbReference type="InterPro" id="IPR002833">
    <property type="entry name" value="PTH2"/>
</dbReference>
<feature type="transmembrane region" description="Helical" evidence="5">
    <location>
        <begin position="12"/>
        <end position="32"/>
    </location>
</feature>
<organism evidence="6 7">
    <name type="scientific">Henosepilachna vigintioctopunctata</name>
    <dbReference type="NCBI Taxonomy" id="420089"/>
    <lineage>
        <taxon>Eukaryota</taxon>
        <taxon>Metazoa</taxon>
        <taxon>Ecdysozoa</taxon>
        <taxon>Arthropoda</taxon>
        <taxon>Hexapoda</taxon>
        <taxon>Insecta</taxon>
        <taxon>Pterygota</taxon>
        <taxon>Neoptera</taxon>
        <taxon>Endopterygota</taxon>
        <taxon>Coleoptera</taxon>
        <taxon>Polyphaga</taxon>
        <taxon>Cucujiformia</taxon>
        <taxon>Coccinelloidea</taxon>
        <taxon>Coccinellidae</taxon>
        <taxon>Epilachninae</taxon>
        <taxon>Epilachnini</taxon>
        <taxon>Henosepilachna</taxon>
    </lineage>
</organism>
<evidence type="ECO:0000256" key="2">
    <source>
        <dbReference type="ARBA" id="ARBA00022801"/>
    </source>
</evidence>
<keyword evidence="7" id="KW-1185">Reference proteome</keyword>
<proteinExistence type="inferred from homology"/>
<keyword evidence="2" id="KW-0378">Hydrolase</keyword>
<comment type="caution">
    <text evidence="6">The sequence shown here is derived from an EMBL/GenBank/DDBJ whole genome shotgun (WGS) entry which is preliminary data.</text>
</comment>
<gene>
    <name evidence="6" type="ORF">WA026_016695</name>
</gene>
<dbReference type="Gene3D" id="3.40.1490.10">
    <property type="entry name" value="Bit1"/>
    <property type="match status" value="1"/>
</dbReference>
<dbReference type="SUPFAM" id="SSF102462">
    <property type="entry name" value="Peptidyl-tRNA hydrolase II"/>
    <property type="match status" value="1"/>
</dbReference>
<evidence type="ECO:0000256" key="3">
    <source>
        <dbReference type="ARBA" id="ARBA00038050"/>
    </source>
</evidence>
<keyword evidence="5" id="KW-0812">Transmembrane</keyword>